<reference evidence="1" key="1">
    <citation type="submission" date="2019-02" db="EMBL/GenBank/DDBJ databases">
        <authorList>
            <person name="Gruber-Vodicka R. H."/>
            <person name="Seah K. B. B."/>
        </authorList>
    </citation>
    <scope>NUCLEOTIDE SEQUENCE</scope>
    <source>
        <strain evidence="1">BECK_BZ131</strain>
    </source>
</reference>
<dbReference type="SUPFAM" id="SSF47598">
    <property type="entry name" value="Ribbon-helix-helix"/>
    <property type="match status" value="1"/>
</dbReference>
<dbReference type="AlphaFoldDB" id="A0A450TTS7"/>
<gene>
    <name evidence="1" type="ORF">BECKFW1821C_GA0114237_10326</name>
</gene>
<dbReference type="InterPro" id="IPR010985">
    <property type="entry name" value="Ribbon_hlx_hlx"/>
</dbReference>
<protein>
    <submittedName>
        <fullName evidence="1">Uncharacterized protein</fullName>
    </submittedName>
</protein>
<dbReference type="GO" id="GO:0006355">
    <property type="term" value="P:regulation of DNA-templated transcription"/>
    <property type="evidence" value="ECO:0007669"/>
    <property type="project" value="InterPro"/>
</dbReference>
<dbReference type="Pfam" id="PF19891">
    <property type="entry name" value="DUF6364"/>
    <property type="match status" value="1"/>
</dbReference>
<evidence type="ECO:0000313" key="1">
    <source>
        <dbReference type="EMBL" id="VFJ72126.1"/>
    </source>
</evidence>
<proteinExistence type="predicted"/>
<dbReference type="EMBL" id="CAADFE010000032">
    <property type="protein sequence ID" value="VFJ72126.1"/>
    <property type="molecule type" value="Genomic_DNA"/>
</dbReference>
<dbReference type="InterPro" id="IPR045944">
    <property type="entry name" value="DUF6364"/>
</dbReference>
<sequence>MEYAIPKSKLTIRLPVDTIEFAKAYARHHGITVTDLIGGYLRRMANRNPDAIHPEVRRHSRLIPDTVDARAAHADHLLRKHR</sequence>
<name>A0A450TTS7_9GAMM</name>
<organism evidence="1">
    <name type="scientific">Candidatus Kentrum sp. FW</name>
    <dbReference type="NCBI Taxonomy" id="2126338"/>
    <lineage>
        <taxon>Bacteria</taxon>
        <taxon>Pseudomonadati</taxon>
        <taxon>Pseudomonadota</taxon>
        <taxon>Gammaproteobacteria</taxon>
        <taxon>Candidatus Kentrum</taxon>
    </lineage>
</organism>
<accession>A0A450TTS7</accession>